<evidence type="ECO:0000313" key="3">
    <source>
        <dbReference type="Proteomes" id="UP001497522"/>
    </source>
</evidence>
<accession>A0ABP1BBU4</accession>
<reference evidence="2 3" key="1">
    <citation type="submission" date="2024-03" db="EMBL/GenBank/DDBJ databases">
        <authorList>
            <consortium name="ELIXIR-Norway"/>
            <consortium name="Elixir Norway"/>
        </authorList>
    </citation>
    <scope>NUCLEOTIDE SEQUENCE [LARGE SCALE GENOMIC DNA]</scope>
</reference>
<keyword evidence="3" id="KW-1185">Reference proteome</keyword>
<sequence>MSFLKASKGACQWAPGSKQWESTPPAKVATLDSQNPPSTASWTVRLLSKLGKLSPEYGKSGRRLTASPSLGPSSS</sequence>
<dbReference type="EMBL" id="OZ023703">
    <property type="protein sequence ID" value="CAK9872437.1"/>
    <property type="molecule type" value="Genomic_DNA"/>
</dbReference>
<evidence type="ECO:0000256" key="1">
    <source>
        <dbReference type="SAM" id="MobiDB-lite"/>
    </source>
</evidence>
<evidence type="ECO:0000313" key="2">
    <source>
        <dbReference type="EMBL" id="CAK9872437.1"/>
    </source>
</evidence>
<proteinExistence type="predicted"/>
<feature type="region of interest" description="Disordered" evidence="1">
    <location>
        <begin position="1"/>
        <end position="38"/>
    </location>
</feature>
<name>A0ABP1BBU4_9BRYO</name>
<feature type="region of interest" description="Disordered" evidence="1">
    <location>
        <begin position="56"/>
        <end position="75"/>
    </location>
</feature>
<organism evidence="2 3">
    <name type="scientific">Sphagnum jensenii</name>
    <dbReference type="NCBI Taxonomy" id="128206"/>
    <lineage>
        <taxon>Eukaryota</taxon>
        <taxon>Viridiplantae</taxon>
        <taxon>Streptophyta</taxon>
        <taxon>Embryophyta</taxon>
        <taxon>Bryophyta</taxon>
        <taxon>Sphagnophytina</taxon>
        <taxon>Sphagnopsida</taxon>
        <taxon>Sphagnales</taxon>
        <taxon>Sphagnaceae</taxon>
        <taxon>Sphagnum</taxon>
    </lineage>
</organism>
<gene>
    <name evidence="2" type="ORF">CSSPJE1EN2_LOCUS15034</name>
</gene>
<dbReference type="Proteomes" id="UP001497522">
    <property type="component" value="Chromosome 2"/>
</dbReference>
<protein>
    <submittedName>
        <fullName evidence="2">Uncharacterized protein</fullName>
    </submittedName>
</protein>
<feature type="compositionally biased region" description="Polar residues" evidence="1">
    <location>
        <begin position="66"/>
        <end position="75"/>
    </location>
</feature>